<gene>
    <name evidence="1" type="ORF">GGE06_003791</name>
</gene>
<comment type="caution">
    <text evidence="1">The sequence shown here is derived from an EMBL/GenBank/DDBJ whole genome shotgun (WGS) entry which is preliminary data.</text>
</comment>
<name>A0A7W7U0P1_9ACTN</name>
<dbReference type="AlphaFoldDB" id="A0A7W7U0P1"/>
<accession>A0A7W7U0P1</accession>
<dbReference type="EMBL" id="JACHJY010000005">
    <property type="protein sequence ID" value="MBB4982859.1"/>
    <property type="molecule type" value="Genomic_DNA"/>
</dbReference>
<protein>
    <recommendedName>
        <fullName evidence="3">DUF4276 family protein</fullName>
    </recommendedName>
</protein>
<organism evidence="1 2">
    <name type="scientific">Streptomyces nymphaeiformis</name>
    <dbReference type="NCBI Taxonomy" id="2663842"/>
    <lineage>
        <taxon>Bacteria</taxon>
        <taxon>Bacillati</taxon>
        <taxon>Actinomycetota</taxon>
        <taxon>Actinomycetes</taxon>
        <taxon>Kitasatosporales</taxon>
        <taxon>Streptomycetaceae</taxon>
        <taxon>Streptomyces</taxon>
    </lineage>
</organism>
<dbReference type="Proteomes" id="UP000582643">
    <property type="component" value="Unassembled WGS sequence"/>
</dbReference>
<evidence type="ECO:0008006" key="3">
    <source>
        <dbReference type="Google" id="ProtNLM"/>
    </source>
</evidence>
<reference evidence="1 2" key="1">
    <citation type="submission" date="2020-08" db="EMBL/GenBank/DDBJ databases">
        <title>Genomic Encyclopedia of Type Strains, Phase III (KMG-III): the genomes of soil and plant-associated and newly described type strains.</title>
        <authorList>
            <person name="Whitman W."/>
        </authorList>
    </citation>
    <scope>NUCLEOTIDE SEQUENCE [LARGE SCALE GENOMIC DNA]</scope>
    <source>
        <strain evidence="1 2">SFB5A</strain>
    </source>
</reference>
<evidence type="ECO:0000313" key="1">
    <source>
        <dbReference type="EMBL" id="MBB4982859.1"/>
    </source>
</evidence>
<proteinExistence type="predicted"/>
<evidence type="ECO:0000313" key="2">
    <source>
        <dbReference type="Proteomes" id="UP000582643"/>
    </source>
</evidence>
<dbReference type="RefSeq" id="WP_147321064.1">
    <property type="nucleotide sequence ID" value="NZ_JACHJY010000005.1"/>
</dbReference>
<keyword evidence="2" id="KW-1185">Reference proteome</keyword>
<sequence length="211" mass="23113">MRTLLPGLLVEGSDGPYLKSLVERQLDELVLAGSSQTVDVLRCEVSPVRSNDRPDLVLAAAEELAADCDIVFVHGDQDAVEARHKLVAALEKRRAAAPRAGVSVPLVPVLMTESWMLADRKALQSVVGELADYPYPGPSAVEKRVALKGGKDRLAPKEVWKALLGSDGPEVLHDSAELLVRRTDLAVLAQVPSYRTWCEDTERALRERRFL</sequence>